<keyword evidence="1" id="KW-0175">Coiled coil</keyword>
<dbReference type="GO" id="GO:0005737">
    <property type="term" value="C:cytoplasm"/>
    <property type="evidence" value="ECO:0007669"/>
    <property type="project" value="TreeGrafter"/>
</dbReference>
<dbReference type="GeneID" id="117670729"/>
<feature type="coiled-coil region" evidence="1">
    <location>
        <begin position="133"/>
        <end position="181"/>
    </location>
</feature>
<gene>
    <name evidence="4" type="primary">LOC117670729</name>
</gene>
<organism evidence="3 4">
    <name type="scientific">Pantherophis guttatus</name>
    <name type="common">Corn snake</name>
    <name type="synonym">Elaphe guttata</name>
    <dbReference type="NCBI Taxonomy" id="94885"/>
    <lineage>
        <taxon>Eukaryota</taxon>
        <taxon>Metazoa</taxon>
        <taxon>Chordata</taxon>
        <taxon>Craniata</taxon>
        <taxon>Vertebrata</taxon>
        <taxon>Euteleostomi</taxon>
        <taxon>Lepidosauria</taxon>
        <taxon>Squamata</taxon>
        <taxon>Bifurcata</taxon>
        <taxon>Unidentata</taxon>
        <taxon>Episquamata</taxon>
        <taxon>Toxicofera</taxon>
        <taxon>Serpentes</taxon>
        <taxon>Colubroidea</taxon>
        <taxon>Colubridae</taxon>
        <taxon>Colubrinae</taxon>
        <taxon>Pantherophis</taxon>
    </lineage>
</organism>
<feature type="coiled-coil region" evidence="1">
    <location>
        <begin position="251"/>
        <end position="333"/>
    </location>
</feature>
<dbReference type="PANTHER" id="PTHR46606">
    <property type="entry name" value="SHOOTIN-1"/>
    <property type="match status" value="1"/>
</dbReference>
<name>A0A6P9CGG1_PANGU</name>
<reference evidence="4" key="1">
    <citation type="submission" date="2025-08" db="UniProtKB">
        <authorList>
            <consortium name="RefSeq"/>
        </authorList>
    </citation>
    <scope>IDENTIFICATION</scope>
    <source>
        <tissue evidence="4">Blood</tissue>
    </source>
</reference>
<dbReference type="GO" id="GO:0044295">
    <property type="term" value="C:axonal growth cone"/>
    <property type="evidence" value="ECO:0007669"/>
    <property type="project" value="TreeGrafter"/>
</dbReference>
<evidence type="ECO:0000313" key="3">
    <source>
        <dbReference type="Proteomes" id="UP001652622"/>
    </source>
</evidence>
<dbReference type="InParanoid" id="A0A6P9CGG1"/>
<evidence type="ECO:0000256" key="1">
    <source>
        <dbReference type="SAM" id="Coils"/>
    </source>
</evidence>
<accession>A0A6P9CGG1</accession>
<feature type="compositionally biased region" description="Pro residues" evidence="2">
    <location>
        <begin position="346"/>
        <end position="362"/>
    </location>
</feature>
<feature type="compositionally biased region" description="Basic residues" evidence="2">
    <location>
        <begin position="448"/>
        <end position="460"/>
    </location>
</feature>
<proteinExistence type="predicted"/>
<dbReference type="GO" id="GO:2001224">
    <property type="term" value="P:positive regulation of neuron migration"/>
    <property type="evidence" value="ECO:0007669"/>
    <property type="project" value="TreeGrafter"/>
</dbReference>
<dbReference type="GO" id="GO:0031252">
    <property type="term" value="C:cell leading edge"/>
    <property type="evidence" value="ECO:0007669"/>
    <property type="project" value="TreeGrafter"/>
</dbReference>
<dbReference type="InterPro" id="IPR024849">
    <property type="entry name" value="Shootin-1"/>
</dbReference>
<feature type="compositionally biased region" description="Acidic residues" evidence="2">
    <location>
        <begin position="17"/>
        <end position="34"/>
    </location>
</feature>
<keyword evidence="3" id="KW-1185">Reference proteome</keyword>
<feature type="region of interest" description="Disordered" evidence="2">
    <location>
        <begin position="407"/>
        <end position="552"/>
    </location>
</feature>
<dbReference type="RefSeq" id="XP_034282004.1">
    <property type="nucleotide sequence ID" value="XM_034426113.1"/>
</dbReference>
<evidence type="ECO:0000313" key="4">
    <source>
        <dbReference type="RefSeq" id="XP_034282004.1"/>
    </source>
</evidence>
<dbReference type="KEGG" id="pgut:117670729"/>
<sequence>MERPEDDFAPFGVIWELESDSNSEEDGDEQETDLSQEMAETKEKIAEIEQASQALLAELSSMEAEYEIEKSCREQAEAFAIQVSRENQKLKRISLALLPRLGLHQEDFAVLSSGEQTLPGPAPDPMGRCLQQVKDLQLRVSWLLEEKKELSAQVKDLQAHVEKLQHQLQEERVEKQSLKTLKEHSQKMLTRVKRASRLVTEEYGRMSLQLDLEEKLRQQAEIFAQQMLVKQKEAHRQSLILMQNVGAEAQLLLALQEVAEMSKELEEAKMEHQAKVKELEAQLVERPLPEELARVQATLAAAEAGKAHLEEGLLRAEEKCATLEHKVKVLEEGAKAPDTPEEHPVIPVPPPPPPPPPLPPPTWSAKTDPLMALRERKGAQPVKRGEDLCSDDATARAVEEMMARIKSGVALRPVRRGPESSPQPPSAAANKRRSVAMELQDLLSTPRRPSRRSSRHKGSQKKLLVDNQLEKLLQRRRRIVDQSPVLPEPSAPAANGGLQPPIPAAREEDQAASAVGVPRNPQPKQTNFSGNAKDLPGEPEEPPAGAPVHPRLKIAEVAWL</sequence>
<dbReference type="GO" id="GO:0048812">
    <property type="term" value="P:neuron projection morphogenesis"/>
    <property type="evidence" value="ECO:0007669"/>
    <property type="project" value="TreeGrafter"/>
</dbReference>
<dbReference type="PANTHER" id="PTHR46606:SF1">
    <property type="entry name" value="SHOOTIN-1"/>
    <property type="match status" value="1"/>
</dbReference>
<dbReference type="Proteomes" id="UP001652622">
    <property type="component" value="Unplaced"/>
</dbReference>
<dbReference type="OMA" id="ETFAHQM"/>
<feature type="region of interest" description="Disordered" evidence="2">
    <location>
        <begin position="1"/>
        <end position="36"/>
    </location>
</feature>
<dbReference type="AlphaFoldDB" id="A0A6P9CGG1"/>
<feature type="compositionally biased region" description="Basic and acidic residues" evidence="2">
    <location>
        <begin position="333"/>
        <end position="344"/>
    </location>
</feature>
<feature type="region of interest" description="Disordered" evidence="2">
    <location>
        <begin position="333"/>
        <end position="364"/>
    </location>
</feature>
<evidence type="ECO:0000256" key="2">
    <source>
        <dbReference type="SAM" id="MobiDB-lite"/>
    </source>
</evidence>
<protein>
    <submittedName>
        <fullName evidence="4">Shootin-1-like isoform X1</fullName>
    </submittedName>
</protein>